<feature type="compositionally biased region" description="Polar residues" evidence="2">
    <location>
        <begin position="1"/>
        <end position="10"/>
    </location>
</feature>
<reference evidence="4 5" key="1">
    <citation type="submission" date="2024-06" db="EMBL/GenBank/DDBJ databases">
        <title>Complete genome of Phlyctema vagabunda strain 19-DSS-EL-015.</title>
        <authorList>
            <person name="Fiorenzani C."/>
        </authorList>
    </citation>
    <scope>NUCLEOTIDE SEQUENCE [LARGE SCALE GENOMIC DNA]</scope>
    <source>
        <strain evidence="4 5">19-DSS-EL-015</strain>
    </source>
</reference>
<feature type="coiled-coil region" evidence="1">
    <location>
        <begin position="82"/>
        <end position="112"/>
    </location>
</feature>
<feature type="region of interest" description="Disordered" evidence="2">
    <location>
        <begin position="1"/>
        <end position="25"/>
    </location>
</feature>
<dbReference type="EMBL" id="JBFCZG010000004">
    <property type="protein sequence ID" value="KAL3423153.1"/>
    <property type="molecule type" value="Genomic_DNA"/>
</dbReference>
<evidence type="ECO:0000256" key="1">
    <source>
        <dbReference type="SAM" id="Coils"/>
    </source>
</evidence>
<keyword evidence="1" id="KW-0175">Coiled coil</keyword>
<organism evidence="4 5">
    <name type="scientific">Phlyctema vagabunda</name>
    <dbReference type="NCBI Taxonomy" id="108571"/>
    <lineage>
        <taxon>Eukaryota</taxon>
        <taxon>Fungi</taxon>
        <taxon>Dikarya</taxon>
        <taxon>Ascomycota</taxon>
        <taxon>Pezizomycotina</taxon>
        <taxon>Leotiomycetes</taxon>
        <taxon>Helotiales</taxon>
        <taxon>Dermateaceae</taxon>
        <taxon>Phlyctema</taxon>
    </lineage>
</organism>
<evidence type="ECO:0000256" key="3">
    <source>
        <dbReference type="SAM" id="Phobius"/>
    </source>
</evidence>
<comment type="caution">
    <text evidence="4">The sequence shown here is derived from an EMBL/GenBank/DDBJ whole genome shotgun (WGS) entry which is preliminary data.</text>
</comment>
<evidence type="ECO:0000313" key="5">
    <source>
        <dbReference type="Proteomes" id="UP001629113"/>
    </source>
</evidence>
<keyword evidence="3" id="KW-0472">Membrane</keyword>
<gene>
    <name evidence="4" type="ORF">PVAG01_04900</name>
</gene>
<protein>
    <submittedName>
        <fullName evidence="4">Uncharacterized protein</fullName>
    </submittedName>
</protein>
<keyword evidence="3" id="KW-0812">Transmembrane</keyword>
<sequence>MSSPNNQNPSSDEERPSTPPPDVDEILVSSLSCRLVLAMKQELDTTREKLQVATSSNRDQAATFAELQTRASQSEAREVTLLKKAQERDKRIKELEAKVEEQKLNLTHFSEDARVCARLLRAELEAREPNQRPGESTLEYRKRASKIWWSDKNLELGAFVFAVAAFIVAVIGVLK</sequence>
<keyword evidence="5" id="KW-1185">Reference proteome</keyword>
<proteinExistence type="predicted"/>
<name>A0ABR4PIK4_9HELO</name>
<accession>A0ABR4PIK4</accession>
<keyword evidence="3" id="KW-1133">Transmembrane helix</keyword>
<dbReference type="Proteomes" id="UP001629113">
    <property type="component" value="Unassembled WGS sequence"/>
</dbReference>
<evidence type="ECO:0000313" key="4">
    <source>
        <dbReference type="EMBL" id="KAL3423153.1"/>
    </source>
</evidence>
<feature type="transmembrane region" description="Helical" evidence="3">
    <location>
        <begin position="156"/>
        <end position="174"/>
    </location>
</feature>
<evidence type="ECO:0000256" key="2">
    <source>
        <dbReference type="SAM" id="MobiDB-lite"/>
    </source>
</evidence>